<evidence type="ECO:0008006" key="5">
    <source>
        <dbReference type="Google" id="ProtNLM"/>
    </source>
</evidence>
<accession>A0A6G4X981</accession>
<feature type="non-terminal residue" evidence="3">
    <location>
        <position position="131"/>
    </location>
</feature>
<dbReference type="PANTHER" id="PTHR37042:SF4">
    <property type="entry name" value="OUTER MEMBRANE PROTEIN RV1973"/>
    <property type="match status" value="1"/>
</dbReference>
<dbReference type="AlphaFoldDB" id="A0A6G4X981"/>
<comment type="caution">
    <text evidence="3">The sequence shown here is derived from an EMBL/GenBank/DDBJ whole genome shotgun (WGS) entry which is preliminary data.</text>
</comment>
<comment type="subcellular location">
    <subcellularLocation>
        <location evidence="1">Membrane</location>
    </subcellularLocation>
</comment>
<evidence type="ECO:0000256" key="2">
    <source>
        <dbReference type="ARBA" id="ARBA00023136"/>
    </source>
</evidence>
<evidence type="ECO:0000313" key="4">
    <source>
        <dbReference type="Proteomes" id="UP000477722"/>
    </source>
</evidence>
<keyword evidence="4" id="KW-1185">Reference proteome</keyword>
<dbReference type="RefSeq" id="WP_165303401.1">
    <property type="nucleotide sequence ID" value="NZ_JAAKZZ010000909.1"/>
</dbReference>
<dbReference type="EMBL" id="JAAKZZ010000909">
    <property type="protein sequence ID" value="NGO73803.1"/>
    <property type="molecule type" value="Genomic_DNA"/>
</dbReference>
<evidence type="ECO:0000313" key="3">
    <source>
        <dbReference type="EMBL" id="NGO73803.1"/>
    </source>
</evidence>
<dbReference type="PANTHER" id="PTHR37042">
    <property type="entry name" value="OUTER MEMBRANE PROTEIN RV1973"/>
    <property type="match status" value="1"/>
</dbReference>
<sequence length="131" mass="14078">MIKLRISLRGARPSLPTGYPLAALAVALLTAWCALSGWHYAQARGDGDRGYGEARDAALEAARDHLARLTTVDGRHVRTSLRGWREVTTGPLRAELARDRKKSAAVLAEEGTSTRGTVTDAAVTRLDREGG</sequence>
<name>A0A6G4X981_9ACTN</name>
<proteinExistence type="predicted"/>
<gene>
    <name evidence="3" type="ORF">G5C65_36910</name>
</gene>
<protein>
    <recommendedName>
        <fullName evidence="5">Secreted protein</fullName>
    </recommendedName>
</protein>
<keyword evidence="2" id="KW-0472">Membrane</keyword>
<reference evidence="3 4" key="1">
    <citation type="submission" date="2020-02" db="EMBL/GenBank/DDBJ databases">
        <title>Whole-genome analyses of novel actinobacteria.</title>
        <authorList>
            <person name="Sahin N."/>
            <person name="Tatar D."/>
        </authorList>
    </citation>
    <scope>NUCLEOTIDE SEQUENCE [LARGE SCALE GENOMIC DNA]</scope>
    <source>
        <strain evidence="3 4">SB3404</strain>
    </source>
</reference>
<organism evidence="3 4">
    <name type="scientific">Streptomyces boncukensis</name>
    <dbReference type="NCBI Taxonomy" id="2711219"/>
    <lineage>
        <taxon>Bacteria</taxon>
        <taxon>Bacillati</taxon>
        <taxon>Actinomycetota</taxon>
        <taxon>Actinomycetes</taxon>
        <taxon>Kitasatosporales</taxon>
        <taxon>Streptomycetaceae</taxon>
        <taxon>Streptomyces</taxon>
    </lineage>
</organism>
<evidence type="ECO:0000256" key="1">
    <source>
        <dbReference type="ARBA" id="ARBA00004370"/>
    </source>
</evidence>
<dbReference type="GO" id="GO:0016020">
    <property type="term" value="C:membrane"/>
    <property type="evidence" value="ECO:0007669"/>
    <property type="project" value="UniProtKB-SubCell"/>
</dbReference>
<dbReference type="Proteomes" id="UP000477722">
    <property type="component" value="Unassembled WGS sequence"/>
</dbReference>